<keyword evidence="1" id="KW-1185">Reference proteome</keyword>
<dbReference type="RefSeq" id="XP_073765994.1">
    <property type="nucleotide sequence ID" value="XM_073909893.1"/>
</dbReference>
<sequence length="222" mass="24460">MSSSAAEPDAGVSKVKVKRQIRSIVEDLENILGDLKDVAKELKEVVQEIDCLTSDLHLEEEQTDSSKTDTLNSSSSSTTTTTTASSIKIYPEETLFRPTSLPPSVLTVLKRPNPPPPPPRSAPSRSEEVNGALVLSREKGHTGRCPQTTRERVRFSEKVQYHGYCPDCDLQYDMNSTDLHLHTELLDNKPSPVHQCSENGGLAFSSQKPQKTILRKSTSTTV</sequence>
<dbReference type="Proteomes" id="UP000000437">
    <property type="component" value="Chromosome 8"/>
</dbReference>
<gene>
    <name evidence="2" type="primary">prr16</name>
</gene>
<evidence type="ECO:0000313" key="1">
    <source>
        <dbReference type="Proteomes" id="UP000000437"/>
    </source>
</evidence>
<accession>A0AC58G8C9</accession>
<proteinExistence type="predicted"/>
<reference evidence="2" key="1">
    <citation type="submission" date="2025-08" db="UniProtKB">
        <authorList>
            <consortium name="RefSeq"/>
        </authorList>
    </citation>
    <scope>IDENTIFICATION</scope>
    <source>
        <strain evidence="2">Tuebingen</strain>
        <tissue evidence="2">Fibroblasts and whole tissue</tissue>
    </source>
</reference>
<organism evidence="1 2">
    <name type="scientific">Danio rerio</name>
    <name type="common">Zebrafish</name>
    <name type="synonym">Brachydanio rerio</name>
    <dbReference type="NCBI Taxonomy" id="7955"/>
    <lineage>
        <taxon>Eukaryota</taxon>
        <taxon>Metazoa</taxon>
        <taxon>Chordata</taxon>
        <taxon>Craniata</taxon>
        <taxon>Vertebrata</taxon>
        <taxon>Euteleostomi</taxon>
        <taxon>Actinopterygii</taxon>
        <taxon>Neopterygii</taxon>
        <taxon>Teleostei</taxon>
        <taxon>Ostariophysi</taxon>
        <taxon>Cypriniformes</taxon>
        <taxon>Danionidae</taxon>
        <taxon>Danioninae</taxon>
        <taxon>Danio</taxon>
    </lineage>
</organism>
<protein>
    <submittedName>
        <fullName evidence="2">Protein Largen isoform X1</fullName>
    </submittedName>
</protein>
<evidence type="ECO:0000313" key="2">
    <source>
        <dbReference type="RefSeq" id="XP_073765994.1"/>
    </source>
</evidence>
<name>A0AC58G8C9_DANRE</name>